<sequence>MPTLTHELTSAPPPNHLCQPPKYASTPATAPLKSLILTLLHPHLILSATHHAYAPAAPSRYDSDTATPTSSSPQLTMLTLSPNPHDIPLTLPPHVFPHPSLHSRRPASYHAYAPTEPSRYASDSATPCLPSPILMLQHPRHLPCLRSHRTLKICLLWQNLISTLTPPYVFTPLPYLLCCLPSLCSHIRSIGYSGLLAYNTITEIC</sequence>
<name>A0A9Q3I5T2_9BASI</name>
<dbReference type="AlphaFoldDB" id="A0A9Q3I5T2"/>
<accession>A0A9Q3I5T2</accession>
<organism evidence="1 2">
    <name type="scientific">Austropuccinia psidii MF-1</name>
    <dbReference type="NCBI Taxonomy" id="1389203"/>
    <lineage>
        <taxon>Eukaryota</taxon>
        <taxon>Fungi</taxon>
        <taxon>Dikarya</taxon>
        <taxon>Basidiomycota</taxon>
        <taxon>Pucciniomycotina</taxon>
        <taxon>Pucciniomycetes</taxon>
        <taxon>Pucciniales</taxon>
        <taxon>Sphaerophragmiaceae</taxon>
        <taxon>Austropuccinia</taxon>
    </lineage>
</organism>
<evidence type="ECO:0000313" key="1">
    <source>
        <dbReference type="EMBL" id="MBW0529118.1"/>
    </source>
</evidence>
<gene>
    <name evidence="1" type="ORF">O181_068833</name>
</gene>
<reference evidence="1" key="1">
    <citation type="submission" date="2021-03" db="EMBL/GenBank/DDBJ databases">
        <title>Draft genome sequence of rust myrtle Austropuccinia psidii MF-1, a brazilian biotype.</title>
        <authorList>
            <person name="Quecine M.C."/>
            <person name="Pachon D.M.R."/>
            <person name="Bonatelli M.L."/>
            <person name="Correr F.H."/>
            <person name="Franceschini L.M."/>
            <person name="Leite T.F."/>
            <person name="Margarido G.R.A."/>
            <person name="Almeida C.A."/>
            <person name="Ferrarezi J.A."/>
            <person name="Labate C.A."/>
        </authorList>
    </citation>
    <scope>NUCLEOTIDE SEQUENCE</scope>
    <source>
        <strain evidence="1">MF-1</strain>
    </source>
</reference>
<keyword evidence="2" id="KW-1185">Reference proteome</keyword>
<comment type="caution">
    <text evidence="1">The sequence shown here is derived from an EMBL/GenBank/DDBJ whole genome shotgun (WGS) entry which is preliminary data.</text>
</comment>
<evidence type="ECO:0000313" key="2">
    <source>
        <dbReference type="Proteomes" id="UP000765509"/>
    </source>
</evidence>
<dbReference type="Proteomes" id="UP000765509">
    <property type="component" value="Unassembled WGS sequence"/>
</dbReference>
<dbReference type="EMBL" id="AVOT02034880">
    <property type="protein sequence ID" value="MBW0529118.1"/>
    <property type="molecule type" value="Genomic_DNA"/>
</dbReference>
<protein>
    <submittedName>
        <fullName evidence="1">Uncharacterized protein</fullName>
    </submittedName>
</protein>
<proteinExistence type="predicted"/>